<keyword evidence="2" id="KW-1133">Transmembrane helix</keyword>
<protein>
    <recommendedName>
        <fullName evidence="3">DUF4333 domain-containing protein</fullName>
    </recommendedName>
</protein>
<evidence type="ECO:0000313" key="4">
    <source>
        <dbReference type="EMBL" id="MBB4680606.1"/>
    </source>
</evidence>
<evidence type="ECO:0000256" key="2">
    <source>
        <dbReference type="SAM" id="Phobius"/>
    </source>
</evidence>
<dbReference type="RefSeq" id="WP_185006542.1">
    <property type="nucleotide sequence ID" value="NZ_BAAAUI010000005.1"/>
</dbReference>
<keyword evidence="2" id="KW-0472">Membrane</keyword>
<keyword evidence="2" id="KW-0812">Transmembrane</keyword>
<gene>
    <name evidence="4" type="ORF">HNR67_006724</name>
</gene>
<feature type="transmembrane region" description="Helical" evidence="2">
    <location>
        <begin position="150"/>
        <end position="173"/>
    </location>
</feature>
<feature type="compositionally biased region" description="Low complexity" evidence="1">
    <location>
        <begin position="51"/>
        <end position="118"/>
    </location>
</feature>
<comment type="caution">
    <text evidence="4">The sequence shown here is derived from an EMBL/GenBank/DDBJ whole genome shotgun (WGS) entry which is preliminary data.</text>
</comment>
<keyword evidence="5" id="KW-1185">Reference proteome</keyword>
<dbReference type="EMBL" id="JACHMH010000001">
    <property type="protein sequence ID" value="MBB4680606.1"/>
    <property type="molecule type" value="Genomic_DNA"/>
</dbReference>
<dbReference type="InterPro" id="IPR025637">
    <property type="entry name" value="DUF4333"/>
</dbReference>
<sequence length="251" mass="26220">MTSPYGPPGENNPQQWGQQPYGSGYGQGTPSGGFPAAGQPPGQPQPGQPGYGQQPGQPQPGQYGQPQPGQPQPGQYGQPQPGYGQQPGQPQPGQYGQPQPGQQPSGPYGQPTQGFPGQPGQPGPFGQPQPGFGEQPGYGQPPTGPKKKSALPLILGGLAVLLVAAVAVLGFVWPGWFLKKVFDENAVQEGVKKILVERYNVQKVENATCPSGQAVTQGSTFECKVKIDGKDKTVTITVKDSKAVYEVSLPK</sequence>
<reference evidence="4 5" key="1">
    <citation type="submission" date="2020-08" db="EMBL/GenBank/DDBJ databases">
        <title>Sequencing the genomes of 1000 actinobacteria strains.</title>
        <authorList>
            <person name="Klenk H.-P."/>
        </authorList>
    </citation>
    <scope>NUCLEOTIDE SEQUENCE [LARGE SCALE GENOMIC DNA]</scope>
    <source>
        <strain evidence="4 5">DSM 44230</strain>
    </source>
</reference>
<feature type="compositionally biased region" description="Low complexity" evidence="1">
    <location>
        <begin position="128"/>
        <end position="141"/>
    </location>
</feature>
<accession>A0A7W7CG49</accession>
<dbReference type="AlphaFoldDB" id="A0A7W7CG49"/>
<feature type="domain" description="DUF4333" evidence="3">
    <location>
        <begin position="166"/>
        <end position="241"/>
    </location>
</feature>
<organism evidence="4 5">
    <name type="scientific">Crossiella cryophila</name>
    <dbReference type="NCBI Taxonomy" id="43355"/>
    <lineage>
        <taxon>Bacteria</taxon>
        <taxon>Bacillati</taxon>
        <taxon>Actinomycetota</taxon>
        <taxon>Actinomycetes</taxon>
        <taxon>Pseudonocardiales</taxon>
        <taxon>Pseudonocardiaceae</taxon>
        <taxon>Crossiella</taxon>
    </lineage>
</organism>
<evidence type="ECO:0000259" key="3">
    <source>
        <dbReference type="Pfam" id="PF14230"/>
    </source>
</evidence>
<evidence type="ECO:0000256" key="1">
    <source>
        <dbReference type="SAM" id="MobiDB-lite"/>
    </source>
</evidence>
<name>A0A7W7CG49_9PSEU</name>
<proteinExistence type="predicted"/>
<dbReference type="Pfam" id="PF14230">
    <property type="entry name" value="DUF4333"/>
    <property type="match status" value="1"/>
</dbReference>
<dbReference type="Proteomes" id="UP000533598">
    <property type="component" value="Unassembled WGS sequence"/>
</dbReference>
<evidence type="ECO:0000313" key="5">
    <source>
        <dbReference type="Proteomes" id="UP000533598"/>
    </source>
</evidence>
<feature type="region of interest" description="Disordered" evidence="1">
    <location>
        <begin position="1"/>
        <end position="146"/>
    </location>
</feature>